<dbReference type="Proteomes" id="UP000010847">
    <property type="component" value="Chromosome"/>
</dbReference>
<dbReference type="InterPro" id="IPR050398">
    <property type="entry name" value="HssS/ArlS-like"/>
</dbReference>
<feature type="transmembrane region" description="Helical" evidence="11">
    <location>
        <begin position="181"/>
        <end position="203"/>
    </location>
</feature>
<reference evidence="13 14" key="1">
    <citation type="submission" date="2013-12" db="EMBL/GenBank/DDBJ databases">
        <authorList>
            <consortium name="DOE Joint Genome Institute"/>
            <person name="Smidt H."/>
            <person name="Huntemann M."/>
            <person name="Han J."/>
            <person name="Chen A."/>
            <person name="Kyrpides N."/>
            <person name="Mavromatis K."/>
            <person name="Markowitz V."/>
            <person name="Palaniappan K."/>
            <person name="Ivanova N."/>
            <person name="Schaumberg A."/>
            <person name="Pati A."/>
            <person name="Liolios K."/>
            <person name="Nordberg H.P."/>
            <person name="Cantor M.N."/>
            <person name="Hua S.X."/>
            <person name="Woyke T."/>
        </authorList>
    </citation>
    <scope>NUCLEOTIDE SEQUENCE [LARGE SCALE GENOMIC DNA]</scope>
    <source>
        <strain evidence="14">DSM 15288</strain>
    </source>
</reference>
<dbReference type="InterPro" id="IPR048714">
    <property type="entry name" value="DpiA-like_HTH"/>
</dbReference>
<dbReference type="SMART" id="SM00304">
    <property type="entry name" value="HAMP"/>
    <property type="match status" value="1"/>
</dbReference>
<evidence type="ECO:0000259" key="12">
    <source>
        <dbReference type="PROSITE" id="PS50885"/>
    </source>
</evidence>
<dbReference type="SUPFAM" id="SSF103190">
    <property type="entry name" value="Sensory domain-like"/>
    <property type="match status" value="1"/>
</dbReference>
<gene>
    <name evidence="13" type="ORF">DESME_01235</name>
</gene>
<dbReference type="KEGG" id="dmt:DESME_01235"/>
<dbReference type="Gene3D" id="6.10.340.10">
    <property type="match status" value="1"/>
</dbReference>
<dbReference type="PANTHER" id="PTHR45528">
    <property type="entry name" value="SENSOR HISTIDINE KINASE CPXA"/>
    <property type="match status" value="1"/>
</dbReference>
<feature type="domain" description="HAMP" evidence="12">
    <location>
        <begin position="205"/>
        <end position="257"/>
    </location>
</feature>
<keyword evidence="10 11" id="KW-0472">Membrane</keyword>
<dbReference type="eggNOG" id="COG3850">
    <property type="taxonomic scope" value="Bacteria"/>
</dbReference>
<protein>
    <recommendedName>
        <fullName evidence="3">histidine kinase</fullName>
        <ecNumber evidence="3">2.7.13.3</ecNumber>
    </recommendedName>
</protein>
<evidence type="ECO:0000313" key="14">
    <source>
        <dbReference type="Proteomes" id="UP000010847"/>
    </source>
</evidence>
<evidence type="ECO:0000256" key="9">
    <source>
        <dbReference type="ARBA" id="ARBA00022989"/>
    </source>
</evidence>
<dbReference type="InterPro" id="IPR029151">
    <property type="entry name" value="Sensor-like_sf"/>
</dbReference>
<keyword evidence="6" id="KW-0808">Transferase</keyword>
<organism evidence="13 14">
    <name type="scientific">Desulfitobacterium metallireducens DSM 15288</name>
    <dbReference type="NCBI Taxonomy" id="871968"/>
    <lineage>
        <taxon>Bacteria</taxon>
        <taxon>Bacillati</taxon>
        <taxon>Bacillota</taxon>
        <taxon>Clostridia</taxon>
        <taxon>Eubacteriales</taxon>
        <taxon>Desulfitobacteriaceae</taxon>
        <taxon>Desulfitobacterium</taxon>
    </lineage>
</organism>
<evidence type="ECO:0000256" key="5">
    <source>
        <dbReference type="ARBA" id="ARBA00022553"/>
    </source>
</evidence>
<comment type="subcellular location">
    <subcellularLocation>
        <location evidence="2">Cell membrane</location>
        <topology evidence="2">Multi-pass membrane protein</topology>
    </subcellularLocation>
</comment>
<evidence type="ECO:0000256" key="4">
    <source>
        <dbReference type="ARBA" id="ARBA00022475"/>
    </source>
</evidence>
<keyword evidence="4" id="KW-1003">Cell membrane</keyword>
<dbReference type="PANTHER" id="PTHR45528:SF10">
    <property type="entry name" value="METHYL-ACCEPTING CHEMOTAXIS PROTEIN"/>
    <property type="match status" value="1"/>
</dbReference>
<keyword evidence="9 11" id="KW-1133">Transmembrane helix</keyword>
<dbReference type="EMBL" id="CP007032">
    <property type="protein sequence ID" value="AHF05856.1"/>
    <property type="molecule type" value="Genomic_DNA"/>
</dbReference>
<evidence type="ECO:0000256" key="3">
    <source>
        <dbReference type="ARBA" id="ARBA00012438"/>
    </source>
</evidence>
<dbReference type="AlphaFoldDB" id="W0E9X6"/>
<dbReference type="Pfam" id="PF00672">
    <property type="entry name" value="HAMP"/>
    <property type="match status" value="1"/>
</dbReference>
<dbReference type="GO" id="GO:0000155">
    <property type="term" value="F:phosphorelay sensor kinase activity"/>
    <property type="evidence" value="ECO:0007669"/>
    <property type="project" value="TreeGrafter"/>
</dbReference>
<dbReference type="InterPro" id="IPR036390">
    <property type="entry name" value="WH_DNA-bd_sf"/>
</dbReference>
<keyword evidence="14" id="KW-1185">Reference proteome</keyword>
<dbReference type="OrthoDB" id="9814363at2"/>
<keyword evidence="7 11" id="KW-0812">Transmembrane</keyword>
<evidence type="ECO:0000256" key="1">
    <source>
        <dbReference type="ARBA" id="ARBA00000085"/>
    </source>
</evidence>
<dbReference type="InterPro" id="IPR003660">
    <property type="entry name" value="HAMP_dom"/>
</dbReference>
<accession>W0E9X6</accession>
<keyword evidence="8" id="KW-0418">Kinase</keyword>
<evidence type="ECO:0000256" key="10">
    <source>
        <dbReference type="ARBA" id="ARBA00023136"/>
    </source>
</evidence>
<dbReference type="EC" id="2.7.13.3" evidence="3"/>
<dbReference type="SUPFAM" id="SSF158472">
    <property type="entry name" value="HAMP domain-like"/>
    <property type="match status" value="1"/>
</dbReference>
<name>W0E9X6_9FIRM</name>
<dbReference type="STRING" id="871968.DESME_01235"/>
<evidence type="ECO:0000256" key="8">
    <source>
        <dbReference type="ARBA" id="ARBA00022777"/>
    </source>
</evidence>
<evidence type="ECO:0000256" key="6">
    <source>
        <dbReference type="ARBA" id="ARBA00022679"/>
    </source>
</evidence>
<comment type="catalytic activity">
    <reaction evidence="1">
        <text>ATP + protein L-histidine = ADP + protein N-phospho-L-histidine.</text>
        <dbReference type="EC" id="2.7.13.3"/>
    </reaction>
</comment>
<dbReference type="eggNOG" id="COG4565">
    <property type="taxonomic scope" value="Bacteria"/>
</dbReference>
<dbReference type="SUPFAM" id="SSF46785">
    <property type="entry name" value="Winged helix' DNA-binding domain"/>
    <property type="match status" value="1"/>
</dbReference>
<dbReference type="CDD" id="cd06225">
    <property type="entry name" value="HAMP"/>
    <property type="match status" value="1"/>
</dbReference>
<proteinExistence type="predicted"/>
<dbReference type="HOGENOM" id="CLU_000445_107_19_9"/>
<dbReference type="RefSeq" id="WP_006716295.1">
    <property type="nucleotide sequence ID" value="NZ_CP007032.1"/>
</dbReference>
<dbReference type="InterPro" id="IPR033463">
    <property type="entry name" value="sCache_3"/>
</dbReference>
<dbReference type="Pfam" id="PF17202">
    <property type="entry name" value="sCache_3_3"/>
    <property type="match status" value="1"/>
</dbReference>
<evidence type="ECO:0000256" key="11">
    <source>
        <dbReference type="SAM" id="Phobius"/>
    </source>
</evidence>
<dbReference type="PROSITE" id="PS50885">
    <property type="entry name" value="HAMP"/>
    <property type="match status" value="1"/>
</dbReference>
<dbReference type="Pfam" id="PF20714">
    <property type="entry name" value="HTH_64"/>
    <property type="match status" value="1"/>
</dbReference>
<evidence type="ECO:0000256" key="7">
    <source>
        <dbReference type="ARBA" id="ARBA00022692"/>
    </source>
</evidence>
<keyword evidence="5" id="KW-0597">Phosphoprotein</keyword>
<evidence type="ECO:0000313" key="13">
    <source>
        <dbReference type="EMBL" id="AHF05856.1"/>
    </source>
</evidence>
<dbReference type="GO" id="GO:0005886">
    <property type="term" value="C:plasma membrane"/>
    <property type="evidence" value="ECO:0007669"/>
    <property type="project" value="UniProtKB-SubCell"/>
</dbReference>
<sequence length="395" mass="43980">MRSLRQQILFSLITSLLLLATSFILIFGSHMQERAISAAIIKAQSDLATCTEIIDLQYPGDWKVENGSLFKGKKEIAFNNNLVDYLSTLTGDTVTVFLNDTRVATTVRSSDGERALGTKVSDVVAQKVLKNGEVFLGEANVVGETYQTAYEPIRDAYGNIVGMFYVGISRSYTKDLIVNSLWQTAAIGGGITLLVGILAWLFVEKVIIRPLRNITLGTRDLATGHVTEKVDISGPKEIGELASAFNQMIERLENVTKGLENQTEIPEKGQEIGIENQVEVTETGHTSEISPEETCFEQAVLIEAQNTFIEHERYLSEHKLPKGLNKETLKQITHFFVDQQGFVSAEEVAEGVKLTRVTVRRYLEFLEERGLLTSKLKYGTVGRPVRIWSTKENLD</sequence>
<evidence type="ECO:0000256" key="2">
    <source>
        <dbReference type="ARBA" id="ARBA00004651"/>
    </source>
</evidence>